<dbReference type="HOGENOM" id="CLU_778020_0_0_11"/>
<evidence type="ECO:0000256" key="3">
    <source>
        <dbReference type="ARBA" id="ARBA00022729"/>
    </source>
</evidence>
<dbReference type="GO" id="GO:0042918">
    <property type="term" value="P:alkanesulfonate transmembrane transport"/>
    <property type="evidence" value="ECO:0007669"/>
    <property type="project" value="TreeGrafter"/>
</dbReference>
<dbReference type="InterPro" id="IPR015168">
    <property type="entry name" value="SsuA/THI5"/>
</dbReference>
<comment type="similarity">
    <text evidence="2">Belongs to the bacterial solute-binding protein SsuA/TauA family.</text>
</comment>
<dbReference type="eggNOG" id="COG0715">
    <property type="taxonomic scope" value="Bacteria"/>
</dbReference>
<comment type="subcellular location">
    <subcellularLocation>
        <location evidence="1">Periplasm</location>
    </subcellularLocation>
</comment>
<dbReference type="KEGG" id="cwo:Cwoe_5599"/>
<dbReference type="AlphaFoldDB" id="D3F0R9"/>
<name>D3F0R9_CONWI</name>
<organism evidence="5 6">
    <name type="scientific">Conexibacter woesei (strain DSM 14684 / CCUG 47730 / CIP 108061 / JCM 11494 / NBRC 100937 / ID131577)</name>
    <dbReference type="NCBI Taxonomy" id="469383"/>
    <lineage>
        <taxon>Bacteria</taxon>
        <taxon>Bacillati</taxon>
        <taxon>Actinomycetota</taxon>
        <taxon>Thermoleophilia</taxon>
        <taxon>Solirubrobacterales</taxon>
        <taxon>Conexibacteraceae</taxon>
        <taxon>Conexibacter</taxon>
    </lineage>
</organism>
<gene>
    <name evidence="5" type="ordered locus">Cwoe_5599</name>
</gene>
<evidence type="ECO:0000256" key="2">
    <source>
        <dbReference type="ARBA" id="ARBA00010742"/>
    </source>
</evidence>
<dbReference type="RefSeq" id="WP_012937054.1">
    <property type="nucleotide sequence ID" value="NC_013739.1"/>
</dbReference>
<dbReference type="PROSITE" id="PS51257">
    <property type="entry name" value="PROKAR_LIPOPROTEIN"/>
    <property type="match status" value="1"/>
</dbReference>
<evidence type="ECO:0000313" key="6">
    <source>
        <dbReference type="Proteomes" id="UP000008229"/>
    </source>
</evidence>
<reference evidence="5 6" key="1">
    <citation type="journal article" date="2010" name="Stand. Genomic Sci.">
        <title>Complete genome sequence of Conexibacter woesei type strain (ID131577).</title>
        <authorList>
            <person name="Pukall R."/>
            <person name="Lapidus A."/>
            <person name="Glavina Del Rio T."/>
            <person name="Copeland A."/>
            <person name="Tice H."/>
            <person name="Cheng J.-F."/>
            <person name="Lucas S."/>
            <person name="Chen F."/>
            <person name="Nolan M."/>
            <person name="Bruce D."/>
            <person name="Goodwin L."/>
            <person name="Pitluck S."/>
            <person name="Mavromatis K."/>
            <person name="Ivanova N."/>
            <person name="Ovchinnikova G."/>
            <person name="Pati A."/>
            <person name="Chen A."/>
            <person name="Palaniappan K."/>
            <person name="Land M."/>
            <person name="Hauser L."/>
            <person name="Chang Y.-J."/>
            <person name="Jeffries C.D."/>
            <person name="Chain P."/>
            <person name="Meincke L."/>
            <person name="Sims D."/>
            <person name="Brettin T."/>
            <person name="Detter J.C."/>
            <person name="Rohde M."/>
            <person name="Goeker M."/>
            <person name="Bristow J."/>
            <person name="Eisen J.A."/>
            <person name="Markowitz V."/>
            <person name="Kyrpides N.C."/>
            <person name="Klenk H.-P."/>
            <person name="Hugenholtz P."/>
        </authorList>
    </citation>
    <scope>NUCLEOTIDE SEQUENCE [LARGE SCALE GENOMIC DNA]</scope>
    <source>
        <strain evidence="6">DSM 14684 / CIP 108061 / JCM 11494 / NBRC 100937 / ID131577</strain>
    </source>
</reference>
<dbReference type="Pfam" id="PF09084">
    <property type="entry name" value="NMT1"/>
    <property type="match status" value="1"/>
</dbReference>
<dbReference type="PANTHER" id="PTHR30024">
    <property type="entry name" value="ALIPHATIC SULFONATES-BINDING PROTEIN-RELATED"/>
    <property type="match status" value="1"/>
</dbReference>
<dbReference type="EMBL" id="CP001854">
    <property type="protein sequence ID" value="ADB54003.1"/>
    <property type="molecule type" value="Genomic_DNA"/>
</dbReference>
<dbReference type="STRING" id="469383.Cwoe_5599"/>
<evidence type="ECO:0000313" key="5">
    <source>
        <dbReference type="EMBL" id="ADB54003.1"/>
    </source>
</evidence>
<dbReference type="Proteomes" id="UP000008229">
    <property type="component" value="Chromosome"/>
</dbReference>
<keyword evidence="6" id="KW-1185">Reference proteome</keyword>
<dbReference type="GO" id="GO:0042597">
    <property type="term" value="C:periplasmic space"/>
    <property type="evidence" value="ECO:0007669"/>
    <property type="project" value="UniProtKB-SubCell"/>
</dbReference>
<sequence length="335" mass="35581" precursor="true">MKVLQRGMVGVVATALALGIAACGSDDDSGSADGGKTEKIRVMVGLPNFGSAAPFILADKLGYYEREGIEVEVSQVEDVTAAVASGQAEVGTADLGTLNEAISKGLEFKAFSGYRCNNQIRLAVAPGIESVEDLDGKDIVLGMEAGNPEIDLRKEALKEAGWDIDSVDAEMVFVPGGSTAWARLLASDRISLTPFYSSAKEVIDRAGAKIVVDEIVNTPNDVMFAKAGWVKDNPEEAEAFLSATLRGAAEYLDVAKKDRVLEIAEEAGFDVAGDRYDYEGGIATFCPNLYLEEETFKEGLAQTGVEEPLSFAEMTDVSALEAAQTAQGMDNRPIK</sequence>
<accession>D3F0R9</accession>
<proteinExistence type="inferred from homology"/>
<evidence type="ECO:0000256" key="1">
    <source>
        <dbReference type="ARBA" id="ARBA00004418"/>
    </source>
</evidence>
<keyword evidence="3" id="KW-0732">Signal</keyword>
<feature type="domain" description="SsuA/THI5-like" evidence="4">
    <location>
        <begin position="53"/>
        <end position="251"/>
    </location>
</feature>
<dbReference type="OrthoDB" id="174578at2"/>
<dbReference type="SUPFAM" id="SSF53850">
    <property type="entry name" value="Periplasmic binding protein-like II"/>
    <property type="match status" value="1"/>
</dbReference>
<dbReference type="Gene3D" id="3.40.190.10">
    <property type="entry name" value="Periplasmic binding protein-like II"/>
    <property type="match status" value="2"/>
</dbReference>
<reference evidence="6" key="2">
    <citation type="submission" date="2010-01" db="EMBL/GenBank/DDBJ databases">
        <title>The complete genome of Conexibacter woesei DSM 14684.</title>
        <authorList>
            <consortium name="US DOE Joint Genome Institute (JGI-PGF)"/>
            <person name="Lucas S."/>
            <person name="Copeland A."/>
            <person name="Lapidus A."/>
            <person name="Glavina del Rio T."/>
            <person name="Dalin E."/>
            <person name="Tice H."/>
            <person name="Bruce D."/>
            <person name="Goodwin L."/>
            <person name="Pitluck S."/>
            <person name="Kyrpides N."/>
            <person name="Mavromatis K."/>
            <person name="Ivanova N."/>
            <person name="Mikhailova N."/>
            <person name="Chertkov O."/>
            <person name="Brettin T."/>
            <person name="Detter J.C."/>
            <person name="Han C."/>
            <person name="Larimer F."/>
            <person name="Land M."/>
            <person name="Hauser L."/>
            <person name="Markowitz V."/>
            <person name="Cheng J.-F."/>
            <person name="Hugenholtz P."/>
            <person name="Woyke T."/>
            <person name="Wu D."/>
            <person name="Pukall R."/>
            <person name="Steenblock K."/>
            <person name="Schneider S."/>
            <person name="Klenk H.-P."/>
            <person name="Eisen J.A."/>
        </authorList>
    </citation>
    <scope>NUCLEOTIDE SEQUENCE [LARGE SCALE GENOMIC DNA]</scope>
    <source>
        <strain evidence="6">DSM 14684 / CIP 108061 / JCM 11494 / NBRC 100937 / ID131577</strain>
    </source>
</reference>
<protein>
    <submittedName>
        <fullName evidence="5">ABC-type nitrate/sulfonate/bicarbonate transport systems periplasmic components-like protein</fullName>
    </submittedName>
</protein>
<evidence type="ECO:0000259" key="4">
    <source>
        <dbReference type="Pfam" id="PF09084"/>
    </source>
</evidence>
<dbReference type="PANTHER" id="PTHR30024:SF47">
    <property type="entry name" value="TAURINE-BINDING PERIPLASMIC PROTEIN"/>
    <property type="match status" value="1"/>
</dbReference>